<dbReference type="Gene3D" id="2.170.150.70">
    <property type="match status" value="1"/>
</dbReference>
<dbReference type="Proteomes" id="UP001205998">
    <property type="component" value="Unassembled WGS sequence"/>
</dbReference>
<name>A0AAD5AF59_SILAS</name>
<dbReference type="GO" id="GO:0046872">
    <property type="term" value="F:metal ion binding"/>
    <property type="evidence" value="ECO:0007669"/>
    <property type="project" value="UniProtKB-KW"/>
</dbReference>
<dbReference type="EMBL" id="MU554589">
    <property type="protein sequence ID" value="KAI5615604.1"/>
    <property type="molecule type" value="Genomic_DNA"/>
</dbReference>
<organism evidence="5 6">
    <name type="scientific">Silurus asotus</name>
    <name type="common">Amur catfish</name>
    <name type="synonym">Parasilurus asotus</name>
    <dbReference type="NCBI Taxonomy" id="30991"/>
    <lineage>
        <taxon>Eukaryota</taxon>
        <taxon>Metazoa</taxon>
        <taxon>Chordata</taxon>
        <taxon>Craniata</taxon>
        <taxon>Vertebrata</taxon>
        <taxon>Euteleostomi</taxon>
        <taxon>Actinopterygii</taxon>
        <taxon>Neopterygii</taxon>
        <taxon>Teleostei</taxon>
        <taxon>Ostariophysi</taxon>
        <taxon>Siluriformes</taxon>
        <taxon>Siluridae</taxon>
        <taxon>Silurus</taxon>
    </lineage>
</organism>
<dbReference type="InterPro" id="IPR006913">
    <property type="entry name" value="CENP-V/GFA"/>
</dbReference>
<keyword evidence="3" id="KW-0862">Zinc</keyword>
<reference evidence="5" key="1">
    <citation type="submission" date="2018-07" db="EMBL/GenBank/DDBJ databases">
        <title>Comparative genomics of catfishes provides insights into carnivory and benthic adaptation.</title>
        <authorList>
            <person name="Zhang Y."/>
            <person name="Wang D."/>
            <person name="Peng Z."/>
            <person name="Zheng S."/>
            <person name="Shao F."/>
            <person name="Tao W."/>
        </authorList>
    </citation>
    <scope>NUCLEOTIDE SEQUENCE</scope>
    <source>
        <strain evidence="5">Chongqing</strain>
    </source>
</reference>
<keyword evidence="6" id="KW-1185">Reference proteome</keyword>
<evidence type="ECO:0000256" key="1">
    <source>
        <dbReference type="ARBA" id="ARBA00005495"/>
    </source>
</evidence>
<dbReference type="SUPFAM" id="SSF51316">
    <property type="entry name" value="Mss4-like"/>
    <property type="match status" value="1"/>
</dbReference>
<evidence type="ECO:0000313" key="5">
    <source>
        <dbReference type="EMBL" id="KAI5615604.1"/>
    </source>
</evidence>
<protein>
    <submittedName>
        <fullName evidence="5">Centromere protein V</fullName>
    </submittedName>
</protein>
<dbReference type="Pfam" id="PF04828">
    <property type="entry name" value="GFA"/>
    <property type="match status" value="1"/>
</dbReference>
<dbReference type="PANTHER" id="PTHR28620">
    <property type="entry name" value="CENTROMERE PROTEIN V"/>
    <property type="match status" value="1"/>
</dbReference>
<dbReference type="InterPro" id="IPR052355">
    <property type="entry name" value="CENP-V-like"/>
</dbReference>
<sequence>MIFSRKAQGLVKHVGGCHCGAVRFEVWNSPDLHIFDCNCSICTKKQNLHFIVPKAHFTLLQGSENLTTYTFNTHTAKHTFCKICGVQSFYTPRSNPDGFGVAAHCLDSGTVKSVSVEKFCGENWEDTMQKHKTIRSMSKSIEEAK</sequence>
<keyword evidence="2" id="KW-0479">Metal-binding</keyword>
<dbReference type="GO" id="GO:0016846">
    <property type="term" value="F:carbon-sulfur lyase activity"/>
    <property type="evidence" value="ECO:0007669"/>
    <property type="project" value="InterPro"/>
</dbReference>
<dbReference type="PROSITE" id="PS51891">
    <property type="entry name" value="CENP_V_GFA"/>
    <property type="match status" value="1"/>
</dbReference>
<dbReference type="InterPro" id="IPR011057">
    <property type="entry name" value="Mss4-like_sf"/>
</dbReference>
<evidence type="ECO:0000313" key="6">
    <source>
        <dbReference type="Proteomes" id="UP001205998"/>
    </source>
</evidence>
<dbReference type="PANTHER" id="PTHR28620:SF1">
    <property type="entry name" value="CENP-V_GFA DOMAIN-CONTAINING PROTEIN"/>
    <property type="match status" value="1"/>
</dbReference>
<comment type="similarity">
    <text evidence="1">Belongs to the Gfa family.</text>
</comment>
<evidence type="ECO:0000259" key="4">
    <source>
        <dbReference type="PROSITE" id="PS51891"/>
    </source>
</evidence>
<accession>A0AAD5AF59</accession>
<evidence type="ECO:0000256" key="3">
    <source>
        <dbReference type="ARBA" id="ARBA00022833"/>
    </source>
</evidence>
<proteinExistence type="inferred from homology"/>
<evidence type="ECO:0000256" key="2">
    <source>
        <dbReference type="ARBA" id="ARBA00022723"/>
    </source>
</evidence>
<dbReference type="AlphaFoldDB" id="A0AAD5AF59"/>
<gene>
    <name evidence="5" type="ORF">C0J50_0285</name>
</gene>
<feature type="domain" description="CENP-V/GFA" evidence="4">
    <location>
        <begin position="13"/>
        <end position="125"/>
    </location>
</feature>
<comment type="caution">
    <text evidence="5">The sequence shown here is derived from an EMBL/GenBank/DDBJ whole genome shotgun (WGS) entry which is preliminary data.</text>
</comment>